<proteinExistence type="predicted"/>
<gene>
    <name evidence="1" type="ORF">MBHS_00698</name>
</gene>
<name>A0A1H6F6Z8_9GAMM</name>
<accession>A0A1H6F6Z8</accession>
<reference evidence="1 2" key="1">
    <citation type="submission" date="2016-10" db="EMBL/GenBank/DDBJ databases">
        <authorList>
            <person name="de Groot N.N."/>
        </authorList>
    </citation>
    <scope>NUCLEOTIDE SEQUENCE [LARGE SCALE GENOMIC DNA]</scope>
    <source>
        <strain evidence="1">MBHS1</strain>
    </source>
</reference>
<evidence type="ECO:0000313" key="2">
    <source>
        <dbReference type="Proteomes" id="UP000236724"/>
    </source>
</evidence>
<dbReference type="OrthoDB" id="8448305at2"/>
<dbReference type="RefSeq" id="WP_103918864.1">
    <property type="nucleotide sequence ID" value="NZ_FMSV02000126.1"/>
</dbReference>
<dbReference type="InterPro" id="IPR049929">
    <property type="entry name" value="TenpN-like"/>
</dbReference>
<evidence type="ECO:0000313" key="1">
    <source>
        <dbReference type="EMBL" id="SEH04846.1"/>
    </source>
</evidence>
<organism evidence="1 2">
    <name type="scientific">Candidatus Venteria ishoeyi</name>
    <dbReference type="NCBI Taxonomy" id="1899563"/>
    <lineage>
        <taxon>Bacteria</taxon>
        <taxon>Pseudomonadati</taxon>
        <taxon>Pseudomonadota</taxon>
        <taxon>Gammaproteobacteria</taxon>
        <taxon>Thiotrichales</taxon>
        <taxon>Thiotrichaceae</taxon>
        <taxon>Venteria</taxon>
    </lineage>
</organism>
<dbReference type="Proteomes" id="UP000236724">
    <property type="component" value="Unassembled WGS sequence"/>
</dbReference>
<sequence length="144" mass="17173">MQLRLLTDEAYNRISTLREVLHKQNRGYGIITIKIHNLTFALPLRSNLNHSHGFKTVFHNGQWNGIDYSKALIIEDIDLRATPFRPRNRSEYDKIKKNKKKIQEKFEEYLTSYINFPKEDGREIYRRFGYTTLVNYHAELNITP</sequence>
<dbReference type="NCBIfam" id="NF047358">
    <property type="entry name" value="TenpIN"/>
    <property type="match status" value="1"/>
</dbReference>
<dbReference type="EMBL" id="FMSV02000126">
    <property type="protein sequence ID" value="SEH04846.1"/>
    <property type="molecule type" value="Genomic_DNA"/>
</dbReference>
<dbReference type="CDD" id="cd17493">
    <property type="entry name" value="toxin_TenpN"/>
    <property type="match status" value="1"/>
</dbReference>
<keyword evidence="2" id="KW-1185">Reference proteome</keyword>
<protein>
    <submittedName>
        <fullName evidence="1">Uncharacterized protein</fullName>
    </submittedName>
</protein>
<dbReference type="AlphaFoldDB" id="A0A1H6F6Z8"/>